<sequence>MRKVIVTTTINPPTEAIIRYDSMEDWSLVVIGDLKTPKDYKLKKGVYVSPEEQEAYDKELSDAIGWNCIQRRSFGLLWARDLGADLVAVIDDDNIPLPGWGENLMLGREVSVNYYADQSPAFDPVGATNHPHLWHRGFPLPLLAQRDYTDVSTRRITCDVQADFWNGDPDIDAICRMEHAPECDFNSELFPLAGQGISPFNSQNTFVSGRFLKDYFLFPHVGRMDDIWASFYLQALGAKVVYGKPSVYQERNVHDLVKDMKQEYLGYENNLRLVQELEGDPKALFKYLPERSQKAFQLYRRHFKDE</sequence>
<evidence type="ECO:0000313" key="2">
    <source>
        <dbReference type="Proteomes" id="UP000032233"/>
    </source>
</evidence>
<proteinExistence type="predicted"/>
<comment type="caution">
    <text evidence="1">The sequence shown here is derived from an EMBL/GenBank/DDBJ whole genome shotgun (WGS) entry which is preliminary data.</text>
</comment>
<keyword evidence="2" id="KW-1185">Reference proteome</keyword>
<dbReference type="EMBL" id="AZAC01000017">
    <property type="protein sequence ID" value="KIX13271.1"/>
    <property type="molecule type" value="Genomic_DNA"/>
</dbReference>
<dbReference type="InterPro" id="IPR005049">
    <property type="entry name" value="STL-like"/>
</dbReference>
<dbReference type="PANTHER" id="PTHR31362:SF0">
    <property type="entry name" value="EXOSTOSIN DOMAIN-CONTAINING PROTEIN-RELATED"/>
    <property type="match status" value="1"/>
</dbReference>
<accession>A0A0D2JBW5</accession>
<dbReference type="InterPro" id="IPR029044">
    <property type="entry name" value="Nucleotide-diphossugar_trans"/>
</dbReference>
<dbReference type="OrthoDB" id="5593708at2"/>
<dbReference type="STRING" id="1429043.X474_14880"/>
<reference evidence="1 2" key="1">
    <citation type="submission" date="2013-11" db="EMBL/GenBank/DDBJ databases">
        <title>Metagenomic analysis of a methanogenic consortium involved in long chain n-alkane degradation.</title>
        <authorList>
            <person name="Davidova I.A."/>
            <person name="Callaghan A.V."/>
            <person name="Wawrik B."/>
            <person name="Pruitt S."/>
            <person name="Marks C."/>
            <person name="Duncan K.E."/>
            <person name="Suflita J.M."/>
        </authorList>
    </citation>
    <scope>NUCLEOTIDE SEQUENCE [LARGE SCALE GENOMIC DNA]</scope>
    <source>
        <strain evidence="1 2">SPR</strain>
    </source>
</reference>
<evidence type="ECO:0000313" key="1">
    <source>
        <dbReference type="EMBL" id="KIX13271.1"/>
    </source>
</evidence>
<evidence type="ECO:0008006" key="3">
    <source>
        <dbReference type="Google" id="ProtNLM"/>
    </source>
</evidence>
<dbReference type="PANTHER" id="PTHR31362">
    <property type="entry name" value="GLYCOSYLTRANSFERASE STELLO1-RELATED"/>
    <property type="match status" value="1"/>
</dbReference>
<dbReference type="InParanoid" id="A0A0D2JBW5"/>
<protein>
    <recommendedName>
        <fullName evidence="3">Glycosyltransferase 2-like domain-containing protein</fullName>
    </recommendedName>
</protein>
<dbReference type="SUPFAM" id="SSF53448">
    <property type="entry name" value="Nucleotide-diphospho-sugar transferases"/>
    <property type="match status" value="1"/>
</dbReference>
<name>A0A0D2JBW5_9BACT</name>
<gene>
    <name evidence="1" type="ORF">X474_14880</name>
</gene>
<dbReference type="AlphaFoldDB" id="A0A0D2JBW5"/>
<dbReference type="Proteomes" id="UP000032233">
    <property type="component" value="Unassembled WGS sequence"/>
</dbReference>
<dbReference type="RefSeq" id="WP_044349593.1">
    <property type="nucleotide sequence ID" value="NZ_AZAC01000017.1"/>
</dbReference>
<organism evidence="1 2">
    <name type="scientific">Dethiosulfatarculus sandiegensis</name>
    <dbReference type="NCBI Taxonomy" id="1429043"/>
    <lineage>
        <taxon>Bacteria</taxon>
        <taxon>Pseudomonadati</taxon>
        <taxon>Thermodesulfobacteriota</taxon>
        <taxon>Desulfarculia</taxon>
        <taxon>Desulfarculales</taxon>
        <taxon>Desulfarculaceae</taxon>
        <taxon>Dethiosulfatarculus</taxon>
    </lineage>
</organism>